<dbReference type="Proteomes" id="UP000712281">
    <property type="component" value="Unassembled WGS sequence"/>
</dbReference>
<evidence type="ECO:0000313" key="1">
    <source>
        <dbReference type="EMBL" id="KAF2538468.1"/>
    </source>
</evidence>
<sequence length="138" mass="16199">MNLSHQARFYVFQIRVGVRRYQSRSCSLTGDVSALLLLINNHRSKLLAPRGLNWKEESMPPKIEPAVERYLDRLRSNQSIEDDVVEERIDGIKHELLTRTFLVRGDFCAFGPDMDKPRHRTPERSPLRRRLNETERLA</sequence>
<organism evidence="1 2">
    <name type="scientific">Brassica cretica</name>
    <name type="common">Mustard</name>
    <dbReference type="NCBI Taxonomy" id="69181"/>
    <lineage>
        <taxon>Eukaryota</taxon>
        <taxon>Viridiplantae</taxon>
        <taxon>Streptophyta</taxon>
        <taxon>Embryophyta</taxon>
        <taxon>Tracheophyta</taxon>
        <taxon>Spermatophyta</taxon>
        <taxon>Magnoliopsida</taxon>
        <taxon>eudicotyledons</taxon>
        <taxon>Gunneridae</taxon>
        <taxon>Pentapetalae</taxon>
        <taxon>rosids</taxon>
        <taxon>malvids</taxon>
        <taxon>Brassicales</taxon>
        <taxon>Brassicaceae</taxon>
        <taxon>Brassiceae</taxon>
        <taxon>Brassica</taxon>
    </lineage>
</organism>
<dbReference type="EMBL" id="QGKW02002228">
    <property type="protein sequence ID" value="KAF2538468.1"/>
    <property type="molecule type" value="Genomic_DNA"/>
</dbReference>
<evidence type="ECO:0000313" key="2">
    <source>
        <dbReference type="Proteomes" id="UP000712281"/>
    </source>
</evidence>
<gene>
    <name evidence="1" type="ORF">F2Q68_00021539</name>
</gene>
<protein>
    <submittedName>
        <fullName evidence="1">Uncharacterized protein</fullName>
    </submittedName>
</protein>
<comment type="caution">
    <text evidence="1">The sequence shown here is derived from an EMBL/GenBank/DDBJ whole genome shotgun (WGS) entry which is preliminary data.</text>
</comment>
<proteinExistence type="predicted"/>
<accession>A0A3N6RX72</accession>
<name>A0A3N6RX72_BRACR</name>
<reference evidence="1" key="1">
    <citation type="submission" date="2019-12" db="EMBL/GenBank/DDBJ databases">
        <title>Genome sequencing and annotation of Brassica cretica.</title>
        <authorList>
            <person name="Studholme D.J."/>
            <person name="Sarris P.F."/>
        </authorList>
    </citation>
    <scope>NUCLEOTIDE SEQUENCE</scope>
    <source>
        <strain evidence="1">PFS-001/15</strain>
        <tissue evidence="1">Leaf</tissue>
    </source>
</reference>
<dbReference type="AlphaFoldDB" id="A0A3N6RX72"/>